<feature type="domain" description="TniQ" evidence="1">
    <location>
        <begin position="7"/>
        <end position="134"/>
    </location>
</feature>
<accession>A0A560IAU6</accession>
<comment type="caution">
    <text evidence="2">The sequence shown here is derived from an EMBL/GenBank/DDBJ whole genome shotgun (WGS) entry which is preliminary data.</text>
</comment>
<organism evidence="2 3">
    <name type="scientific">Nitrospirillum amazonense</name>
    <dbReference type="NCBI Taxonomy" id="28077"/>
    <lineage>
        <taxon>Bacteria</taxon>
        <taxon>Pseudomonadati</taxon>
        <taxon>Pseudomonadota</taxon>
        <taxon>Alphaproteobacteria</taxon>
        <taxon>Rhodospirillales</taxon>
        <taxon>Azospirillaceae</taxon>
        <taxon>Nitrospirillum</taxon>
    </lineage>
</organism>
<dbReference type="SUPFAM" id="SSF52467">
    <property type="entry name" value="DHS-like NAD/FAD-binding domain"/>
    <property type="match status" value="1"/>
</dbReference>
<reference evidence="2 3" key="1">
    <citation type="submission" date="2019-06" db="EMBL/GenBank/DDBJ databases">
        <title>Genomic Encyclopedia of Type Strains, Phase IV (KMG-V): Genome sequencing to study the core and pangenomes of soil and plant-associated prokaryotes.</title>
        <authorList>
            <person name="Whitman W."/>
        </authorList>
    </citation>
    <scope>NUCLEOTIDE SEQUENCE [LARGE SCALE GENOMIC DNA]</scope>
    <source>
        <strain evidence="2 3">BR 11140</strain>
    </source>
</reference>
<dbReference type="Pfam" id="PF06527">
    <property type="entry name" value="TniQ"/>
    <property type="match status" value="1"/>
</dbReference>
<dbReference type="InterPro" id="IPR009492">
    <property type="entry name" value="TniQ"/>
</dbReference>
<evidence type="ECO:0000259" key="1">
    <source>
        <dbReference type="Pfam" id="PF06527"/>
    </source>
</evidence>
<dbReference type="AlphaFoldDB" id="A0A560IAU6"/>
<protein>
    <submittedName>
        <fullName evidence="2">TniQ protein</fullName>
    </submittedName>
</protein>
<dbReference type="OrthoDB" id="6917259at2"/>
<dbReference type="InterPro" id="IPR029035">
    <property type="entry name" value="DHS-like_NAD/FAD-binding_dom"/>
</dbReference>
<name>A0A560IAU6_9PROT</name>
<gene>
    <name evidence="2" type="ORF">FBZ92_113146</name>
</gene>
<evidence type="ECO:0000313" key="2">
    <source>
        <dbReference type="EMBL" id="TWB56152.1"/>
    </source>
</evidence>
<evidence type="ECO:0000313" key="3">
    <source>
        <dbReference type="Proteomes" id="UP000318050"/>
    </source>
</evidence>
<dbReference type="EMBL" id="VITT01000013">
    <property type="protein sequence ID" value="TWB56152.1"/>
    <property type="molecule type" value="Genomic_DNA"/>
</dbReference>
<proteinExistence type="predicted"/>
<sequence>MKVRYPLAPFHDESLIGFVTRTAAENGCSRTFDLVRAWARPNTTLFAYLTAPDLDMAAIGDFLAMTPDEISAMAYVRPDMDEKSVVLMGAMVSRDFVNPRRKHLCPHCCQDEPYHRRLWDFAAAVACPVHGTLLIHECPDCGKALTWRSSSWTYCCGCGFDLLKADPEPAGDMRGPLGLAGLFKASPGHPLIAALGVDGAIRLVYMLGQAHQPQDGRLKQISTLARRRPKVFLECLNGGWDACADWPASFYRYLDDLRAQASGREGKYGLVKEYGSLALRIMGKTSDPKYAVIRRKFMEHVANLPLPVTNSRYIGEVYEELGMRRYLRMQEAVALFKTSPPKMKKLAESWGVFVVLPQGRGSFSVLDAEKVENLKRHLEQFVSKEGAARILGVPWKVMERLEQLNLICKSDDPDADVIFKIAYRRADLKSLVDSIRKGLRRYAAPYPKHFVDMATFIRKLPFTAHKGEQWVIEAIKKGHIQPVGVRGQIKGLAGLLFAEDQLDAFAAAYPKTALSITEVADVLGIERQAVAHLRRRGFIEGGSGRVRTVQPIVAPQALAKFNEQFVMTAEIHRRCGVTASAIPRLLRKAGVRPVSGPSVDGGRRFVFRRDDQRLQEIIEIWRRHTAIVGKES</sequence>
<dbReference type="Proteomes" id="UP000318050">
    <property type="component" value="Unassembled WGS sequence"/>
</dbReference>